<feature type="signal peptide" evidence="2">
    <location>
        <begin position="1"/>
        <end position="20"/>
    </location>
</feature>
<evidence type="ECO:0000256" key="1">
    <source>
        <dbReference type="SAM" id="MobiDB-lite"/>
    </source>
</evidence>
<name>A0A6G1LDS1_9PEZI</name>
<dbReference type="AlphaFoldDB" id="A0A6G1LDS1"/>
<keyword evidence="4" id="KW-1185">Reference proteome</keyword>
<protein>
    <recommendedName>
        <fullName evidence="5">Secreted protein</fullName>
    </recommendedName>
</protein>
<feature type="compositionally biased region" description="Polar residues" evidence="1">
    <location>
        <begin position="114"/>
        <end position="130"/>
    </location>
</feature>
<organism evidence="3 4">
    <name type="scientific">Teratosphaeria nubilosa</name>
    <dbReference type="NCBI Taxonomy" id="161662"/>
    <lineage>
        <taxon>Eukaryota</taxon>
        <taxon>Fungi</taxon>
        <taxon>Dikarya</taxon>
        <taxon>Ascomycota</taxon>
        <taxon>Pezizomycotina</taxon>
        <taxon>Dothideomycetes</taxon>
        <taxon>Dothideomycetidae</taxon>
        <taxon>Mycosphaerellales</taxon>
        <taxon>Teratosphaeriaceae</taxon>
        <taxon>Teratosphaeria</taxon>
    </lineage>
</organism>
<accession>A0A6G1LDS1</accession>
<dbReference type="EMBL" id="ML995823">
    <property type="protein sequence ID" value="KAF2770742.1"/>
    <property type="molecule type" value="Genomic_DNA"/>
</dbReference>
<reference evidence="3" key="1">
    <citation type="journal article" date="2020" name="Stud. Mycol.">
        <title>101 Dothideomycetes genomes: a test case for predicting lifestyles and emergence of pathogens.</title>
        <authorList>
            <person name="Haridas S."/>
            <person name="Albert R."/>
            <person name="Binder M."/>
            <person name="Bloem J."/>
            <person name="Labutti K."/>
            <person name="Salamov A."/>
            <person name="Andreopoulos B."/>
            <person name="Baker S."/>
            <person name="Barry K."/>
            <person name="Bills G."/>
            <person name="Bluhm B."/>
            <person name="Cannon C."/>
            <person name="Castanera R."/>
            <person name="Culley D."/>
            <person name="Daum C."/>
            <person name="Ezra D."/>
            <person name="Gonzalez J."/>
            <person name="Henrissat B."/>
            <person name="Kuo A."/>
            <person name="Liang C."/>
            <person name="Lipzen A."/>
            <person name="Lutzoni F."/>
            <person name="Magnuson J."/>
            <person name="Mondo S."/>
            <person name="Nolan M."/>
            <person name="Ohm R."/>
            <person name="Pangilinan J."/>
            <person name="Park H.-J."/>
            <person name="Ramirez L."/>
            <person name="Alfaro M."/>
            <person name="Sun H."/>
            <person name="Tritt A."/>
            <person name="Yoshinaga Y."/>
            <person name="Zwiers L.-H."/>
            <person name="Turgeon B."/>
            <person name="Goodwin S."/>
            <person name="Spatafora J."/>
            <person name="Crous P."/>
            <person name="Grigoriev I."/>
        </authorList>
    </citation>
    <scope>NUCLEOTIDE SEQUENCE</scope>
    <source>
        <strain evidence="3">CBS 116005</strain>
    </source>
</reference>
<sequence length="173" mass="19092">MNWIDGLLFGFVCWCGSARGFELAAWINHSLTHYLHPSDKRGGRDNHRLYSLPSCLASPSSSSSSSRNTVVAGGVVIPGSTVVSSDRRLPSRPQNPARPSPPQPHHLALPTPDPGQTQTHRFPSPTTARYTSDPLTSPTDPPSKLWRRRRKSATRNPSLSPTSLLRRISLRWP</sequence>
<feature type="region of interest" description="Disordered" evidence="1">
    <location>
        <begin position="81"/>
        <end position="160"/>
    </location>
</feature>
<evidence type="ECO:0000313" key="4">
    <source>
        <dbReference type="Proteomes" id="UP000799436"/>
    </source>
</evidence>
<keyword evidence="2" id="KW-0732">Signal</keyword>
<dbReference type="Proteomes" id="UP000799436">
    <property type="component" value="Unassembled WGS sequence"/>
</dbReference>
<proteinExistence type="predicted"/>
<gene>
    <name evidence="3" type="ORF">EJ03DRAFT_54710</name>
</gene>
<evidence type="ECO:0008006" key="5">
    <source>
        <dbReference type="Google" id="ProtNLM"/>
    </source>
</evidence>
<evidence type="ECO:0000256" key="2">
    <source>
        <dbReference type="SAM" id="SignalP"/>
    </source>
</evidence>
<evidence type="ECO:0000313" key="3">
    <source>
        <dbReference type="EMBL" id="KAF2770742.1"/>
    </source>
</evidence>
<feature type="chain" id="PRO_5026276489" description="Secreted protein" evidence="2">
    <location>
        <begin position="21"/>
        <end position="173"/>
    </location>
</feature>